<keyword evidence="9" id="KW-1185">Reference proteome</keyword>
<dbReference type="RefSeq" id="WP_345235185.1">
    <property type="nucleotide sequence ID" value="NZ_BAABGZ010000013.1"/>
</dbReference>
<feature type="transmembrane region" description="Helical" evidence="7">
    <location>
        <begin position="136"/>
        <end position="156"/>
    </location>
</feature>
<dbReference type="PROSITE" id="PS00714">
    <property type="entry name" value="NA_DICARBOXYL_SYMP_2"/>
    <property type="match status" value="1"/>
</dbReference>
<dbReference type="InterPro" id="IPR036458">
    <property type="entry name" value="Na:dicarbo_symporter_sf"/>
</dbReference>
<dbReference type="InterPro" id="IPR018107">
    <property type="entry name" value="Na-dicarboxylate_symporter_CS"/>
</dbReference>
<evidence type="ECO:0000256" key="5">
    <source>
        <dbReference type="ARBA" id="ARBA00022989"/>
    </source>
</evidence>
<dbReference type="SUPFAM" id="SSF118215">
    <property type="entry name" value="Proton glutamate symport protein"/>
    <property type="match status" value="1"/>
</dbReference>
<keyword evidence="2" id="KW-0813">Transport</keyword>
<dbReference type="Pfam" id="PF00375">
    <property type="entry name" value="SDF"/>
    <property type="match status" value="1"/>
</dbReference>
<feature type="transmembrane region" description="Helical" evidence="7">
    <location>
        <begin position="211"/>
        <end position="231"/>
    </location>
</feature>
<keyword evidence="3 7" id="KW-0812">Transmembrane</keyword>
<name>A0ABP8I8H6_9BACT</name>
<dbReference type="PANTHER" id="PTHR42865:SF1">
    <property type="entry name" value="AEROBIC C4-DICARBOXYLATE TRANSPORT PROTEIN"/>
    <property type="match status" value="1"/>
</dbReference>
<evidence type="ECO:0000256" key="7">
    <source>
        <dbReference type="SAM" id="Phobius"/>
    </source>
</evidence>
<evidence type="ECO:0000313" key="8">
    <source>
        <dbReference type="EMBL" id="GAA4353464.1"/>
    </source>
</evidence>
<reference evidence="9" key="1">
    <citation type="journal article" date="2019" name="Int. J. Syst. Evol. Microbiol.">
        <title>The Global Catalogue of Microorganisms (GCM) 10K type strain sequencing project: providing services to taxonomists for standard genome sequencing and annotation.</title>
        <authorList>
            <consortium name="The Broad Institute Genomics Platform"/>
            <consortium name="The Broad Institute Genome Sequencing Center for Infectious Disease"/>
            <person name="Wu L."/>
            <person name="Ma J."/>
        </authorList>
    </citation>
    <scope>NUCLEOTIDE SEQUENCE [LARGE SCALE GENOMIC DNA]</scope>
    <source>
        <strain evidence="9">JCM 17923</strain>
    </source>
</reference>
<accession>A0ABP8I8H6</accession>
<evidence type="ECO:0000256" key="4">
    <source>
        <dbReference type="ARBA" id="ARBA00022847"/>
    </source>
</evidence>
<gene>
    <name evidence="8" type="ORF">GCM10023185_14140</name>
</gene>
<dbReference type="Gene3D" id="1.10.3860.10">
    <property type="entry name" value="Sodium:dicarboxylate symporter"/>
    <property type="match status" value="1"/>
</dbReference>
<evidence type="ECO:0000256" key="1">
    <source>
        <dbReference type="ARBA" id="ARBA00004141"/>
    </source>
</evidence>
<dbReference type="InterPro" id="IPR001991">
    <property type="entry name" value="Na-dicarboxylate_symporter"/>
</dbReference>
<comment type="subcellular location">
    <subcellularLocation>
        <location evidence="1">Membrane</location>
        <topology evidence="1">Multi-pass membrane protein</topology>
    </subcellularLocation>
</comment>
<keyword evidence="6 7" id="KW-0472">Membrane</keyword>
<feature type="transmembrane region" description="Helical" evidence="7">
    <location>
        <begin position="78"/>
        <end position="100"/>
    </location>
</feature>
<evidence type="ECO:0000256" key="2">
    <source>
        <dbReference type="ARBA" id="ARBA00022448"/>
    </source>
</evidence>
<keyword evidence="5 7" id="KW-1133">Transmembrane helix</keyword>
<dbReference type="EMBL" id="BAABGZ010000013">
    <property type="protein sequence ID" value="GAA4353464.1"/>
    <property type="molecule type" value="Genomic_DNA"/>
</dbReference>
<evidence type="ECO:0000313" key="9">
    <source>
        <dbReference type="Proteomes" id="UP001501153"/>
    </source>
</evidence>
<feature type="transmembrane region" description="Helical" evidence="7">
    <location>
        <begin position="48"/>
        <end position="66"/>
    </location>
</feature>
<protein>
    <submittedName>
        <fullName evidence="8">Dicarboxylate/amino acid:cation symporter</fullName>
    </submittedName>
</protein>
<feature type="transmembrane region" description="Helical" evidence="7">
    <location>
        <begin position="293"/>
        <end position="316"/>
    </location>
</feature>
<dbReference type="PRINTS" id="PR00173">
    <property type="entry name" value="EDTRNSPORT"/>
</dbReference>
<proteinExistence type="predicted"/>
<sequence>MILQTLTRFLTPAVLLAIIAGALLGHFEPAAAVQMEFLGKGFIDVVKLFINPIIFLTITLGISTMGDLKKVGRIGGKALLYFEVVTTLALLIGVVVAAVVKPGAGVATGRLNTAKVGEYTQRAVEFSWAHFLADNLTLQVLLVAIVLGIVLSKYAGRKPIIHFLKEASKYVFRGLHLVMLLAPIGAFGGMAFTIGKYGIATLLPLGKLMVTVYLTMALFIFVILGALLRYCRIGMWSFLKYIRAELLIVLGTSSSEAGLPGLMEKLERMGCAQPVVGLVVPTGYSFNLDGTTIYLSLATLFLAQVFHVDLSAGQLLTMMGILMVTSKGAAGVAGSGFVVLASTLTAMKVIPVEGLALLLGVDRFMSEARSITNFIGNGVATIFLAHSEGALDHDMAADALGKCLTPLRFVKANDEDYTAGEYLGDAAEQASEVARLLEKKRK</sequence>
<organism evidence="8 9">
    <name type="scientific">Hymenobacter saemangeumensis</name>
    <dbReference type="NCBI Taxonomy" id="1084522"/>
    <lineage>
        <taxon>Bacteria</taxon>
        <taxon>Pseudomonadati</taxon>
        <taxon>Bacteroidota</taxon>
        <taxon>Cytophagia</taxon>
        <taxon>Cytophagales</taxon>
        <taxon>Hymenobacteraceae</taxon>
        <taxon>Hymenobacter</taxon>
    </lineage>
</organism>
<keyword evidence="4" id="KW-0769">Symport</keyword>
<feature type="transmembrane region" description="Helical" evidence="7">
    <location>
        <begin position="177"/>
        <end position="199"/>
    </location>
</feature>
<evidence type="ECO:0000256" key="3">
    <source>
        <dbReference type="ARBA" id="ARBA00022692"/>
    </source>
</evidence>
<dbReference type="PANTHER" id="PTHR42865">
    <property type="entry name" value="PROTON/GLUTAMATE-ASPARTATE SYMPORTER"/>
    <property type="match status" value="1"/>
</dbReference>
<dbReference type="Proteomes" id="UP001501153">
    <property type="component" value="Unassembled WGS sequence"/>
</dbReference>
<evidence type="ECO:0000256" key="6">
    <source>
        <dbReference type="ARBA" id="ARBA00023136"/>
    </source>
</evidence>
<comment type="caution">
    <text evidence="8">The sequence shown here is derived from an EMBL/GenBank/DDBJ whole genome shotgun (WGS) entry which is preliminary data.</text>
</comment>